<geneLocation type="plasmid" evidence="2 3">
    <name>pRUMAL01</name>
</geneLocation>
<keyword evidence="2" id="KW-0614">Plasmid</keyword>
<organism evidence="2 3">
    <name type="scientific">Ruminococcus albus (strain ATCC 27210 / DSM 20455 / JCM 14654 / NCDO 2250 / 7)</name>
    <dbReference type="NCBI Taxonomy" id="697329"/>
    <lineage>
        <taxon>Bacteria</taxon>
        <taxon>Bacillati</taxon>
        <taxon>Bacillota</taxon>
        <taxon>Clostridia</taxon>
        <taxon>Eubacteriales</taxon>
        <taxon>Oscillospiraceae</taxon>
        <taxon>Ruminococcus</taxon>
    </lineage>
</organism>
<sequence length="86" mass="9453">MKDYAKRFFNEEEGEEGAEFLEYAVIIGLSAILIAVIIVVVMVVKYKGLKSAKKIDEAGNDSTAVDWDAALGDKDKEVNDALKNLD</sequence>
<evidence type="ECO:0000256" key="1">
    <source>
        <dbReference type="SAM" id="Phobius"/>
    </source>
</evidence>
<evidence type="ECO:0000313" key="2">
    <source>
        <dbReference type="EMBL" id="ADU23762.1"/>
    </source>
</evidence>
<dbReference type="OrthoDB" id="9986487at2"/>
<keyword evidence="1" id="KW-1133">Transmembrane helix</keyword>
<dbReference type="AlphaFoldDB" id="E6UJB6"/>
<protein>
    <submittedName>
        <fullName evidence="2">Uncharacterized protein</fullName>
    </submittedName>
</protein>
<dbReference type="HOGENOM" id="CLU_2495969_0_0_9"/>
<keyword evidence="1" id="KW-0472">Membrane</keyword>
<dbReference type="RefSeq" id="WP_013483312.1">
    <property type="nucleotide sequence ID" value="NC_014824.1"/>
</dbReference>
<keyword evidence="1" id="KW-0812">Transmembrane</keyword>
<feature type="transmembrane region" description="Helical" evidence="1">
    <location>
        <begin position="20"/>
        <end position="44"/>
    </location>
</feature>
<name>E6UJB6_RUMA7</name>
<dbReference type="Proteomes" id="UP000006919">
    <property type="component" value="Plasmid pRUMAL01"/>
</dbReference>
<accession>E6UJB6</accession>
<evidence type="ECO:0000313" key="3">
    <source>
        <dbReference type="Proteomes" id="UP000006919"/>
    </source>
</evidence>
<reference evidence="3" key="1">
    <citation type="journal article" date="2011" name="J. Bacteriol.">
        <title>Complete genome of the cellulolytic ruminal bacterium Ruminococcus albus 7.</title>
        <authorList>
            <person name="Suen G."/>
            <person name="Stevenson D.M."/>
            <person name="Bruce D.C."/>
            <person name="Chertkov O."/>
            <person name="Copeland A."/>
            <person name="Cheng J.F."/>
            <person name="Detter C."/>
            <person name="Detter J.C."/>
            <person name="Goodwin L.A."/>
            <person name="Han C.S."/>
            <person name="Hauser L.J."/>
            <person name="Ivanova N.N."/>
            <person name="Kyrpides N.C."/>
            <person name="Land M.L."/>
            <person name="Lapidus A."/>
            <person name="Lucas S."/>
            <person name="Ovchinnikova G."/>
            <person name="Pitluck S."/>
            <person name="Tapia R."/>
            <person name="Woyke T."/>
            <person name="Boyum J."/>
            <person name="Mead D."/>
            <person name="Weimer P.J."/>
        </authorList>
    </citation>
    <scope>NUCLEOTIDE SEQUENCE [LARGE SCALE GENOMIC DNA]</scope>
    <source>
        <strain evidence="3">ATCC 27210 / DSM 20455 / JCM 14654 / NCDO 2250 / 7</strain>
        <plasmid evidence="3">pRUMAL01</plasmid>
    </source>
</reference>
<gene>
    <name evidence="2" type="ordered locus">Rumal_3299</name>
</gene>
<proteinExistence type="predicted"/>
<dbReference type="KEGG" id="ral:Rumal_3299"/>
<dbReference type="EMBL" id="CP002404">
    <property type="protein sequence ID" value="ADU23762.1"/>
    <property type="molecule type" value="Genomic_DNA"/>
</dbReference>